<evidence type="ECO:0000313" key="7">
    <source>
        <dbReference type="Proteomes" id="UP000310016"/>
    </source>
</evidence>
<dbReference type="PROSITE" id="PS50977">
    <property type="entry name" value="HTH_TETR_2"/>
    <property type="match status" value="1"/>
</dbReference>
<dbReference type="Pfam" id="PF00440">
    <property type="entry name" value="TetR_N"/>
    <property type="match status" value="1"/>
</dbReference>
<dbReference type="SUPFAM" id="SSF48498">
    <property type="entry name" value="Tetracyclin repressor-like, C-terminal domain"/>
    <property type="match status" value="1"/>
</dbReference>
<dbReference type="Gene3D" id="1.10.10.60">
    <property type="entry name" value="Homeodomain-like"/>
    <property type="match status" value="1"/>
</dbReference>
<dbReference type="InterPro" id="IPR001647">
    <property type="entry name" value="HTH_TetR"/>
</dbReference>
<accession>A0A4U0QAX2</accession>
<sequence length="201" mass="21775">MAERGRPRCFDRAEALRRAMEVFWKYGYEGSSLASLTEAMQINSPSLYATFGSKEALFKEALDQYDRETGDNVGAILAEHGDTRSAFAAMLEASAQCFTTPGRPAGCMSLSALNCTPGNAGIWEHLHQRRAKGQDELRRRLLRGVAEGDLPSQADIEAMTAFYSAVRQGMSVQALDGAGRDALQGMARAAMLAWDGMVGQG</sequence>
<keyword evidence="3" id="KW-0804">Transcription</keyword>
<dbReference type="EMBL" id="SUMF01000013">
    <property type="protein sequence ID" value="TJZ72984.1"/>
    <property type="molecule type" value="Genomic_DNA"/>
</dbReference>
<feature type="DNA-binding region" description="H-T-H motif" evidence="4">
    <location>
        <begin position="32"/>
        <end position="51"/>
    </location>
</feature>
<comment type="caution">
    <text evidence="6">The sequence shown here is derived from an EMBL/GenBank/DDBJ whole genome shotgun (WGS) entry which is preliminary data.</text>
</comment>
<dbReference type="PANTHER" id="PTHR47506:SF1">
    <property type="entry name" value="HTH-TYPE TRANSCRIPTIONAL REGULATOR YJDC"/>
    <property type="match status" value="1"/>
</dbReference>
<feature type="domain" description="HTH tetR-type" evidence="5">
    <location>
        <begin position="9"/>
        <end position="69"/>
    </location>
</feature>
<evidence type="ECO:0000256" key="3">
    <source>
        <dbReference type="ARBA" id="ARBA00023163"/>
    </source>
</evidence>
<keyword evidence="1" id="KW-0805">Transcription regulation</keyword>
<dbReference type="OrthoDB" id="270177at2"/>
<dbReference type="RefSeq" id="WP_136773728.1">
    <property type="nucleotide sequence ID" value="NZ_CP156074.1"/>
</dbReference>
<reference evidence="6 7" key="1">
    <citation type="submission" date="2019-04" db="EMBL/GenBank/DDBJ databases">
        <title>Chitiniphilus eburnea sp. nov., a novel chitinolytic bacterium isolated from aquaculture sludge.</title>
        <authorList>
            <person name="Sheng M."/>
        </authorList>
    </citation>
    <scope>NUCLEOTIDE SEQUENCE [LARGE SCALE GENOMIC DNA]</scope>
    <source>
        <strain evidence="6 7">HX-2-15</strain>
    </source>
</reference>
<evidence type="ECO:0000256" key="4">
    <source>
        <dbReference type="PROSITE-ProRule" id="PRU00335"/>
    </source>
</evidence>
<name>A0A4U0QAX2_9NEIS</name>
<dbReference type="GO" id="GO:0003677">
    <property type="term" value="F:DNA binding"/>
    <property type="evidence" value="ECO:0007669"/>
    <property type="project" value="UniProtKB-UniRule"/>
</dbReference>
<dbReference type="InterPro" id="IPR009057">
    <property type="entry name" value="Homeodomain-like_sf"/>
</dbReference>
<gene>
    <name evidence="6" type="ORF">FAZ21_12260</name>
</gene>
<dbReference type="InterPro" id="IPR036271">
    <property type="entry name" value="Tet_transcr_reg_TetR-rel_C_sf"/>
</dbReference>
<proteinExistence type="predicted"/>
<keyword evidence="7" id="KW-1185">Reference proteome</keyword>
<evidence type="ECO:0000259" key="5">
    <source>
        <dbReference type="PROSITE" id="PS50977"/>
    </source>
</evidence>
<keyword evidence="2 4" id="KW-0238">DNA-binding</keyword>
<protein>
    <submittedName>
        <fullName evidence="6">TetR/AcrR family transcriptional regulator</fullName>
    </submittedName>
</protein>
<dbReference type="Gene3D" id="1.10.357.10">
    <property type="entry name" value="Tetracycline Repressor, domain 2"/>
    <property type="match status" value="1"/>
</dbReference>
<evidence type="ECO:0000313" key="6">
    <source>
        <dbReference type="EMBL" id="TJZ72984.1"/>
    </source>
</evidence>
<dbReference type="PANTHER" id="PTHR47506">
    <property type="entry name" value="TRANSCRIPTIONAL REGULATORY PROTEIN"/>
    <property type="match status" value="1"/>
</dbReference>
<dbReference type="AlphaFoldDB" id="A0A4U0QAX2"/>
<dbReference type="SUPFAM" id="SSF46689">
    <property type="entry name" value="Homeodomain-like"/>
    <property type="match status" value="1"/>
</dbReference>
<organism evidence="6 7">
    <name type="scientific">Chitiniphilus eburneus</name>
    <dbReference type="NCBI Taxonomy" id="2571148"/>
    <lineage>
        <taxon>Bacteria</taxon>
        <taxon>Pseudomonadati</taxon>
        <taxon>Pseudomonadota</taxon>
        <taxon>Betaproteobacteria</taxon>
        <taxon>Neisseriales</taxon>
        <taxon>Chitinibacteraceae</taxon>
        <taxon>Chitiniphilus</taxon>
    </lineage>
</organism>
<dbReference type="Proteomes" id="UP000310016">
    <property type="component" value="Unassembled WGS sequence"/>
</dbReference>
<evidence type="ECO:0000256" key="1">
    <source>
        <dbReference type="ARBA" id="ARBA00023015"/>
    </source>
</evidence>
<evidence type="ECO:0000256" key="2">
    <source>
        <dbReference type="ARBA" id="ARBA00023125"/>
    </source>
</evidence>